<keyword evidence="2" id="KW-1185">Reference proteome</keyword>
<evidence type="ECO:0000313" key="1">
    <source>
        <dbReference type="EMBL" id="GIY22370.1"/>
    </source>
</evidence>
<sequence length="87" mass="10238">MIMIEIRTYKQSILKVARHLELYHDTSIMSLPMCPLDYTHLNINHEFTMKVLKRDMIPKQLKSIDLEAIEADFQKVNGCIFSWVVPC</sequence>
<dbReference type="AlphaFoldDB" id="A0AAV4RPY4"/>
<reference evidence="1 2" key="1">
    <citation type="submission" date="2021-06" db="EMBL/GenBank/DDBJ databases">
        <title>Caerostris extrusa draft genome.</title>
        <authorList>
            <person name="Kono N."/>
            <person name="Arakawa K."/>
        </authorList>
    </citation>
    <scope>NUCLEOTIDE SEQUENCE [LARGE SCALE GENOMIC DNA]</scope>
</reference>
<organism evidence="1 2">
    <name type="scientific">Caerostris extrusa</name>
    <name type="common">Bark spider</name>
    <name type="synonym">Caerostris bankana</name>
    <dbReference type="NCBI Taxonomy" id="172846"/>
    <lineage>
        <taxon>Eukaryota</taxon>
        <taxon>Metazoa</taxon>
        <taxon>Ecdysozoa</taxon>
        <taxon>Arthropoda</taxon>
        <taxon>Chelicerata</taxon>
        <taxon>Arachnida</taxon>
        <taxon>Araneae</taxon>
        <taxon>Araneomorphae</taxon>
        <taxon>Entelegynae</taxon>
        <taxon>Araneoidea</taxon>
        <taxon>Araneidae</taxon>
        <taxon>Caerostris</taxon>
    </lineage>
</organism>
<accession>A0AAV4RPY4</accession>
<dbReference type="Proteomes" id="UP001054945">
    <property type="component" value="Unassembled WGS sequence"/>
</dbReference>
<gene>
    <name evidence="1" type="ORF">CEXT_556071</name>
</gene>
<evidence type="ECO:0000313" key="2">
    <source>
        <dbReference type="Proteomes" id="UP001054945"/>
    </source>
</evidence>
<comment type="caution">
    <text evidence="1">The sequence shown here is derived from an EMBL/GenBank/DDBJ whole genome shotgun (WGS) entry which is preliminary data.</text>
</comment>
<proteinExistence type="predicted"/>
<protein>
    <submittedName>
        <fullName evidence="1">Uncharacterized protein</fullName>
    </submittedName>
</protein>
<name>A0AAV4RPY4_CAEEX</name>
<dbReference type="EMBL" id="BPLR01008138">
    <property type="protein sequence ID" value="GIY22370.1"/>
    <property type="molecule type" value="Genomic_DNA"/>
</dbReference>